<protein>
    <submittedName>
        <fullName evidence="2">Uncharacterized protein</fullName>
    </submittedName>
</protein>
<evidence type="ECO:0000313" key="2">
    <source>
        <dbReference type="EMBL" id="KAJ4980887.1"/>
    </source>
</evidence>
<dbReference type="EMBL" id="JAMYWD010000001">
    <property type="protein sequence ID" value="KAJ4980887.1"/>
    <property type="molecule type" value="Genomic_DNA"/>
</dbReference>
<accession>A0A9Q0L1Q5</accession>
<keyword evidence="1" id="KW-0472">Membrane</keyword>
<dbReference type="Proteomes" id="UP001141806">
    <property type="component" value="Unassembled WGS sequence"/>
</dbReference>
<gene>
    <name evidence="2" type="ORF">NE237_031724</name>
</gene>
<comment type="caution">
    <text evidence="2">The sequence shown here is derived from an EMBL/GenBank/DDBJ whole genome shotgun (WGS) entry which is preliminary data.</text>
</comment>
<keyword evidence="3" id="KW-1185">Reference proteome</keyword>
<organism evidence="2 3">
    <name type="scientific">Protea cynaroides</name>
    <dbReference type="NCBI Taxonomy" id="273540"/>
    <lineage>
        <taxon>Eukaryota</taxon>
        <taxon>Viridiplantae</taxon>
        <taxon>Streptophyta</taxon>
        <taxon>Embryophyta</taxon>
        <taxon>Tracheophyta</taxon>
        <taxon>Spermatophyta</taxon>
        <taxon>Magnoliopsida</taxon>
        <taxon>Proteales</taxon>
        <taxon>Proteaceae</taxon>
        <taxon>Protea</taxon>
    </lineage>
</organism>
<dbReference type="AlphaFoldDB" id="A0A9Q0L1Q5"/>
<evidence type="ECO:0000256" key="1">
    <source>
        <dbReference type="SAM" id="Phobius"/>
    </source>
</evidence>
<sequence>MEMCRWRIKEGWEVDRGDATGRWVCGWAGLIEQARWWSLMKYGIWSVVVGLLLNDVEARFSGRCRSKEREKTVGLDCYGVDDIGNFEEHLIQLGAKQLMNFPKWELLDILLICQNTSMHALGTTLSYVCSTNSKSCLLLLTMAALISLMASSLAIS</sequence>
<keyword evidence="1" id="KW-1133">Transmembrane helix</keyword>
<keyword evidence="1" id="KW-0812">Transmembrane</keyword>
<reference evidence="2" key="1">
    <citation type="journal article" date="2023" name="Plant J.">
        <title>The genome of the king protea, Protea cynaroides.</title>
        <authorList>
            <person name="Chang J."/>
            <person name="Duong T.A."/>
            <person name="Schoeman C."/>
            <person name="Ma X."/>
            <person name="Roodt D."/>
            <person name="Barker N."/>
            <person name="Li Z."/>
            <person name="Van de Peer Y."/>
            <person name="Mizrachi E."/>
        </authorList>
    </citation>
    <scope>NUCLEOTIDE SEQUENCE</scope>
    <source>
        <tissue evidence="2">Young leaves</tissue>
    </source>
</reference>
<proteinExistence type="predicted"/>
<name>A0A9Q0L1Q5_9MAGN</name>
<feature type="transmembrane region" description="Helical" evidence="1">
    <location>
        <begin position="136"/>
        <end position="155"/>
    </location>
</feature>
<evidence type="ECO:0000313" key="3">
    <source>
        <dbReference type="Proteomes" id="UP001141806"/>
    </source>
</evidence>